<dbReference type="EC" id="6.3.4.19" evidence="8"/>
<keyword evidence="4 8" id="KW-0819">tRNA processing</keyword>
<dbReference type="InterPro" id="IPR014729">
    <property type="entry name" value="Rossmann-like_a/b/a_fold"/>
</dbReference>
<dbReference type="HAMAP" id="MF_01161">
    <property type="entry name" value="tRNA_Ile_lys_synt"/>
    <property type="match status" value="1"/>
</dbReference>
<evidence type="ECO:0000313" key="11">
    <source>
        <dbReference type="Proteomes" id="UP000051015"/>
    </source>
</evidence>
<keyword evidence="3 8" id="KW-0436">Ligase</keyword>
<dbReference type="PATRIC" id="fig|1423725.3.peg.1084"/>
<protein>
    <recommendedName>
        <fullName evidence="8">tRNA(Ile)-lysidine synthase</fullName>
        <ecNumber evidence="8">6.3.4.19</ecNumber>
    </recommendedName>
    <alternativeName>
        <fullName evidence="8">tRNA(Ile)-2-lysyl-cytidine synthase</fullName>
    </alternativeName>
    <alternativeName>
        <fullName evidence="8">tRNA(Ile)-lysidine synthetase</fullName>
    </alternativeName>
</protein>
<dbReference type="GO" id="GO:0005524">
    <property type="term" value="F:ATP binding"/>
    <property type="evidence" value="ECO:0007669"/>
    <property type="project" value="UniProtKB-KW"/>
</dbReference>
<dbReference type="InterPro" id="IPR012795">
    <property type="entry name" value="tRNA_Ile_lys_synt_N"/>
</dbReference>
<evidence type="ECO:0000256" key="2">
    <source>
        <dbReference type="ARBA" id="ARBA00022490"/>
    </source>
</evidence>
<sequence length="467" mass="54161">MNTRGDNRFFNGIGGTKMNIEHEFKKSFIQLSLKNKVLVAVSTGVDSMTLVDLLLRLPAESKPQIFVAYVDHQLRKQSDVETKFIQAFCQENSLPLFVKKWKSEEHPKHGVEAAARSFRYAFFKEVMEKENITDLLTAHHADDQAETFLMKLVRGGELGQLTGIDFQRGFEGVGRISRPLLSFSKEEIRDYAIKCKLCYFEDHTNQDDDFFRNRLRHQIIPKLKKENTRFLEHIAGYEEQLRQYVSVVDESGQEKIAAIKVGPKAYSVKKWAALDHNWQQITLKMIIQLLPKACSTQQLAQIGSLLKNKDKPQGYIELGERILFVKRYDEFFFKKQNRIQTASQTEKKLKLDEWLELSDGSKVGVFLHSKPAVAAGDLLFFFSDETYLPLLIRHRRLGDVLQTAVGHQKVKKIMIDKKIPNEKRDEIWLVTTGSNKVIWVIGQKKSDLSECRSNDKIQYMIIFRRRR</sequence>
<dbReference type="SUPFAM" id="SSF56037">
    <property type="entry name" value="PheT/TilS domain"/>
    <property type="match status" value="1"/>
</dbReference>
<comment type="caution">
    <text evidence="10">The sequence shown here is derived from an EMBL/GenBank/DDBJ whole genome shotgun (WGS) entry which is preliminary data.</text>
</comment>
<dbReference type="SUPFAM" id="SSF52402">
    <property type="entry name" value="Adenine nucleotide alpha hydrolases-like"/>
    <property type="match status" value="1"/>
</dbReference>
<comment type="catalytic activity">
    <reaction evidence="7 8">
        <text>cytidine(34) in tRNA(Ile2) + L-lysine + ATP = lysidine(34) in tRNA(Ile2) + AMP + diphosphate + H(+)</text>
        <dbReference type="Rhea" id="RHEA:43744"/>
        <dbReference type="Rhea" id="RHEA-COMP:10625"/>
        <dbReference type="Rhea" id="RHEA-COMP:10670"/>
        <dbReference type="ChEBI" id="CHEBI:15378"/>
        <dbReference type="ChEBI" id="CHEBI:30616"/>
        <dbReference type="ChEBI" id="CHEBI:32551"/>
        <dbReference type="ChEBI" id="CHEBI:33019"/>
        <dbReference type="ChEBI" id="CHEBI:82748"/>
        <dbReference type="ChEBI" id="CHEBI:83665"/>
        <dbReference type="ChEBI" id="CHEBI:456215"/>
        <dbReference type="EC" id="6.3.4.19"/>
    </reaction>
</comment>
<evidence type="ECO:0000313" key="10">
    <source>
        <dbReference type="EMBL" id="KRM96242.1"/>
    </source>
</evidence>
<proteinExistence type="inferred from homology"/>
<dbReference type="NCBIfam" id="TIGR02433">
    <property type="entry name" value="lysidine_TilS_C"/>
    <property type="match status" value="1"/>
</dbReference>
<dbReference type="GO" id="GO:0005737">
    <property type="term" value="C:cytoplasm"/>
    <property type="evidence" value="ECO:0007669"/>
    <property type="project" value="UniProtKB-SubCell"/>
</dbReference>
<name>A0A0R2CY64_9LACO</name>
<evidence type="ECO:0000256" key="4">
    <source>
        <dbReference type="ARBA" id="ARBA00022694"/>
    </source>
</evidence>
<evidence type="ECO:0000256" key="8">
    <source>
        <dbReference type="HAMAP-Rule" id="MF_01161"/>
    </source>
</evidence>
<keyword evidence="11" id="KW-1185">Reference proteome</keyword>
<accession>A0A0R2CY64</accession>
<keyword evidence="5" id="KW-0547">Nucleotide-binding</keyword>
<dbReference type="EMBL" id="AYZD01000016">
    <property type="protein sequence ID" value="KRM96242.1"/>
    <property type="molecule type" value="Genomic_DNA"/>
</dbReference>
<comment type="function">
    <text evidence="8">Ligates lysine onto the cytidine present at position 34 of the AUA codon-specific tRNA(Ile) that contains the anticodon CAU, in an ATP-dependent manner. Cytidine is converted to lysidine, thus changing the amino acid specificity of the tRNA from methionine to isoleucine.</text>
</comment>
<dbReference type="GO" id="GO:0006400">
    <property type="term" value="P:tRNA modification"/>
    <property type="evidence" value="ECO:0007669"/>
    <property type="project" value="UniProtKB-UniRule"/>
</dbReference>
<dbReference type="SMART" id="SM00977">
    <property type="entry name" value="TilS_C"/>
    <property type="match status" value="1"/>
</dbReference>
<dbReference type="CDD" id="cd01992">
    <property type="entry name" value="TilS_N"/>
    <property type="match status" value="1"/>
</dbReference>
<evidence type="ECO:0000256" key="1">
    <source>
        <dbReference type="ARBA" id="ARBA00004496"/>
    </source>
</evidence>
<evidence type="ECO:0000256" key="6">
    <source>
        <dbReference type="ARBA" id="ARBA00022840"/>
    </source>
</evidence>
<dbReference type="Proteomes" id="UP000051015">
    <property type="component" value="Unassembled WGS sequence"/>
</dbReference>
<dbReference type="Gene3D" id="3.40.50.620">
    <property type="entry name" value="HUPs"/>
    <property type="match status" value="1"/>
</dbReference>
<dbReference type="NCBIfam" id="TIGR02432">
    <property type="entry name" value="lysidine_TilS_N"/>
    <property type="match status" value="1"/>
</dbReference>
<dbReference type="Pfam" id="PF01171">
    <property type="entry name" value="ATP_bind_3"/>
    <property type="match status" value="1"/>
</dbReference>
<evidence type="ECO:0000259" key="9">
    <source>
        <dbReference type="SMART" id="SM00977"/>
    </source>
</evidence>
<dbReference type="PANTHER" id="PTHR43033">
    <property type="entry name" value="TRNA(ILE)-LYSIDINE SYNTHASE-RELATED"/>
    <property type="match status" value="1"/>
</dbReference>
<dbReference type="Pfam" id="PF11734">
    <property type="entry name" value="TilS_C"/>
    <property type="match status" value="1"/>
</dbReference>
<evidence type="ECO:0000256" key="7">
    <source>
        <dbReference type="ARBA" id="ARBA00048539"/>
    </source>
</evidence>
<keyword evidence="2 8" id="KW-0963">Cytoplasm</keyword>
<organism evidence="10 11">
    <name type="scientific">Liquorilactobacillus aquaticus DSM 21051</name>
    <dbReference type="NCBI Taxonomy" id="1423725"/>
    <lineage>
        <taxon>Bacteria</taxon>
        <taxon>Bacillati</taxon>
        <taxon>Bacillota</taxon>
        <taxon>Bacilli</taxon>
        <taxon>Lactobacillales</taxon>
        <taxon>Lactobacillaceae</taxon>
        <taxon>Liquorilactobacillus</taxon>
    </lineage>
</organism>
<comment type="similarity">
    <text evidence="8">Belongs to the tRNA(Ile)-lysidine synthase family.</text>
</comment>
<dbReference type="GO" id="GO:0032267">
    <property type="term" value="F:tRNA(Ile)-lysidine synthase activity"/>
    <property type="evidence" value="ECO:0007669"/>
    <property type="project" value="UniProtKB-EC"/>
</dbReference>
<dbReference type="PANTHER" id="PTHR43033:SF1">
    <property type="entry name" value="TRNA(ILE)-LYSIDINE SYNTHASE-RELATED"/>
    <property type="match status" value="1"/>
</dbReference>
<gene>
    <name evidence="8" type="primary">tilS</name>
    <name evidence="10" type="ORF">FC19_GL001053</name>
</gene>
<dbReference type="AlphaFoldDB" id="A0A0R2CY64"/>
<evidence type="ECO:0000256" key="3">
    <source>
        <dbReference type="ARBA" id="ARBA00022598"/>
    </source>
</evidence>
<reference evidence="10 11" key="1">
    <citation type="journal article" date="2015" name="Genome Announc.">
        <title>Expanding the biotechnology potential of lactobacilli through comparative genomics of 213 strains and associated genera.</title>
        <authorList>
            <person name="Sun Z."/>
            <person name="Harris H.M."/>
            <person name="McCann A."/>
            <person name="Guo C."/>
            <person name="Argimon S."/>
            <person name="Zhang W."/>
            <person name="Yang X."/>
            <person name="Jeffery I.B."/>
            <person name="Cooney J.C."/>
            <person name="Kagawa T.F."/>
            <person name="Liu W."/>
            <person name="Song Y."/>
            <person name="Salvetti E."/>
            <person name="Wrobel A."/>
            <person name="Rasinkangas P."/>
            <person name="Parkhill J."/>
            <person name="Rea M.C."/>
            <person name="O'Sullivan O."/>
            <person name="Ritari J."/>
            <person name="Douillard F.P."/>
            <person name="Paul Ross R."/>
            <person name="Yang R."/>
            <person name="Briner A.E."/>
            <person name="Felis G.E."/>
            <person name="de Vos W.M."/>
            <person name="Barrangou R."/>
            <person name="Klaenhammer T.R."/>
            <person name="Caufield P.W."/>
            <person name="Cui Y."/>
            <person name="Zhang H."/>
            <person name="O'Toole P.W."/>
        </authorList>
    </citation>
    <scope>NUCLEOTIDE SEQUENCE [LARGE SCALE GENOMIC DNA]</scope>
    <source>
        <strain evidence="10 11">DSM 21051</strain>
    </source>
</reference>
<comment type="caution">
    <text evidence="8">Lacks conserved residue(s) required for the propagation of feature annotation.</text>
</comment>
<dbReference type="RefSeq" id="WP_235809324.1">
    <property type="nucleotide sequence ID" value="NZ_AYZD01000016.1"/>
</dbReference>
<dbReference type="STRING" id="1423725.FC19_GL001053"/>
<comment type="subcellular location">
    <subcellularLocation>
        <location evidence="1 8">Cytoplasm</location>
    </subcellularLocation>
</comment>
<dbReference type="InterPro" id="IPR012796">
    <property type="entry name" value="Lysidine-tRNA-synth_C"/>
</dbReference>
<keyword evidence="6" id="KW-0067">ATP-binding</keyword>
<dbReference type="InterPro" id="IPR011063">
    <property type="entry name" value="TilS/TtcA_N"/>
</dbReference>
<dbReference type="InterPro" id="IPR012094">
    <property type="entry name" value="tRNA_Ile_lys_synt"/>
</dbReference>
<evidence type="ECO:0000256" key="5">
    <source>
        <dbReference type="ARBA" id="ARBA00022741"/>
    </source>
</evidence>
<feature type="domain" description="Lysidine-tRNA(Ile) synthetase C-terminal" evidence="9">
    <location>
        <begin position="390"/>
        <end position="462"/>
    </location>
</feature>